<evidence type="ECO:0000313" key="4">
    <source>
        <dbReference type="Proteomes" id="UP000013827"/>
    </source>
</evidence>
<feature type="transmembrane region" description="Helical" evidence="2">
    <location>
        <begin position="267"/>
        <end position="287"/>
    </location>
</feature>
<keyword evidence="2" id="KW-0812">Transmembrane</keyword>
<accession>A0A0D3K1T0</accession>
<dbReference type="OMA" id="HASCNAR"/>
<organism evidence="3 4">
    <name type="scientific">Emiliania huxleyi (strain CCMP1516)</name>
    <dbReference type="NCBI Taxonomy" id="280463"/>
    <lineage>
        <taxon>Eukaryota</taxon>
        <taxon>Haptista</taxon>
        <taxon>Haptophyta</taxon>
        <taxon>Prymnesiophyceae</taxon>
        <taxon>Isochrysidales</taxon>
        <taxon>Noelaerhabdaceae</taxon>
        <taxon>Emiliania</taxon>
    </lineage>
</organism>
<protein>
    <recommendedName>
        <fullName evidence="5">Glycerophosphocholine acyltransferase 1</fullName>
    </recommendedName>
</protein>
<dbReference type="PaxDb" id="2903-EOD29715"/>
<sequence length="329" mass="35802">MGKPPRDNPKRRRGGAAAAGAGDAFAGAQPRGKRATESLRQAGQARFEGLLQSKVDLHAGIVRGVESRPFGVMGPRMRYLRRDSVAYAAARVLWLLLSAGLLASLGLFTLPTSACHLGWLLMFGLDLVSSILRLTGLSERLEPPLLFWLLPPLHGYMWCLVALIAGAPSAVTPSALHERYGSLGFDPSLGLLRLGSAAALLVPPCALLLCGFAERLYLVAAFDDMRCQLLWWHRRLYVVWALLSPLVPLALWTFALAPGVATDLPSWTNRATAIAVAAAVAANAPVYRFARHKAHEWHAGFGAVRWLESGRGWVLWSVDPRAHQPDRDD</sequence>
<feature type="transmembrane region" description="Helical" evidence="2">
    <location>
        <begin position="234"/>
        <end position="255"/>
    </location>
</feature>
<feature type="transmembrane region" description="Helical" evidence="2">
    <location>
        <begin position="116"/>
        <end position="134"/>
    </location>
</feature>
<proteinExistence type="predicted"/>
<reference evidence="4" key="1">
    <citation type="journal article" date="2013" name="Nature">
        <title>Pan genome of the phytoplankton Emiliania underpins its global distribution.</title>
        <authorList>
            <person name="Read B.A."/>
            <person name="Kegel J."/>
            <person name="Klute M.J."/>
            <person name="Kuo A."/>
            <person name="Lefebvre S.C."/>
            <person name="Maumus F."/>
            <person name="Mayer C."/>
            <person name="Miller J."/>
            <person name="Monier A."/>
            <person name="Salamov A."/>
            <person name="Young J."/>
            <person name="Aguilar M."/>
            <person name="Claverie J.M."/>
            <person name="Frickenhaus S."/>
            <person name="Gonzalez K."/>
            <person name="Herman E.K."/>
            <person name="Lin Y.C."/>
            <person name="Napier J."/>
            <person name="Ogata H."/>
            <person name="Sarno A.F."/>
            <person name="Shmutz J."/>
            <person name="Schroeder D."/>
            <person name="de Vargas C."/>
            <person name="Verret F."/>
            <person name="von Dassow P."/>
            <person name="Valentin K."/>
            <person name="Van de Peer Y."/>
            <person name="Wheeler G."/>
            <person name="Dacks J.B."/>
            <person name="Delwiche C.F."/>
            <person name="Dyhrman S.T."/>
            <person name="Glockner G."/>
            <person name="John U."/>
            <person name="Richards T."/>
            <person name="Worden A.Z."/>
            <person name="Zhang X."/>
            <person name="Grigoriev I.V."/>
            <person name="Allen A.E."/>
            <person name="Bidle K."/>
            <person name="Borodovsky M."/>
            <person name="Bowler C."/>
            <person name="Brownlee C."/>
            <person name="Cock J.M."/>
            <person name="Elias M."/>
            <person name="Gladyshev V.N."/>
            <person name="Groth M."/>
            <person name="Guda C."/>
            <person name="Hadaegh A."/>
            <person name="Iglesias-Rodriguez M.D."/>
            <person name="Jenkins J."/>
            <person name="Jones B.M."/>
            <person name="Lawson T."/>
            <person name="Leese F."/>
            <person name="Lindquist E."/>
            <person name="Lobanov A."/>
            <person name="Lomsadze A."/>
            <person name="Malik S.B."/>
            <person name="Marsh M.E."/>
            <person name="Mackinder L."/>
            <person name="Mock T."/>
            <person name="Mueller-Roeber B."/>
            <person name="Pagarete A."/>
            <person name="Parker M."/>
            <person name="Probert I."/>
            <person name="Quesneville H."/>
            <person name="Raines C."/>
            <person name="Rensing S.A."/>
            <person name="Riano-Pachon D.M."/>
            <person name="Richier S."/>
            <person name="Rokitta S."/>
            <person name="Shiraiwa Y."/>
            <person name="Soanes D.M."/>
            <person name="van der Giezen M."/>
            <person name="Wahlund T.M."/>
            <person name="Williams B."/>
            <person name="Wilson W."/>
            <person name="Wolfe G."/>
            <person name="Wurch L.L."/>
        </authorList>
    </citation>
    <scope>NUCLEOTIDE SEQUENCE</scope>
</reference>
<name>A0A0D3K1T0_EMIH1</name>
<evidence type="ECO:0000256" key="2">
    <source>
        <dbReference type="SAM" id="Phobius"/>
    </source>
</evidence>
<feature type="region of interest" description="Disordered" evidence="1">
    <location>
        <begin position="1"/>
        <end position="33"/>
    </location>
</feature>
<evidence type="ECO:0008006" key="5">
    <source>
        <dbReference type="Google" id="ProtNLM"/>
    </source>
</evidence>
<evidence type="ECO:0000256" key="1">
    <source>
        <dbReference type="SAM" id="MobiDB-lite"/>
    </source>
</evidence>
<feature type="transmembrane region" description="Helical" evidence="2">
    <location>
        <begin position="191"/>
        <end position="213"/>
    </location>
</feature>
<dbReference type="Proteomes" id="UP000013827">
    <property type="component" value="Unassembled WGS sequence"/>
</dbReference>
<feature type="transmembrane region" description="Helical" evidence="2">
    <location>
        <begin position="146"/>
        <end position="171"/>
    </location>
</feature>
<dbReference type="EnsemblProtists" id="EOD29715">
    <property type="protein sequence ID" value="EOD29715"/>
    <property type="gene ID" value="EMIHUDRAFT_456729"/>
</dbReference>
<feature type="transmembrane region" description="Helical" evidence="2">
    <location>
        <begin position="85"/>
        <end position="110"/>
    </location>
</feature>
<dbReference type="RefSeq" id="XP_005782144.1">
    <property type="nucleotide sequence ID" value="XM_005782087.1"/>
</dbReference>
<keyword evidence="2" id="KW-0472">Membrane</keyword>
<dbReference type="HOGENOM" id="CLU_845767_0_0_1"/>
<keyword evidence="2" id="KW-1133">Transmembrane helix</keyword>
<dbReference type="GeneID" id="17274988"/>
<dbReference type="AlphaFoldDB" id="A0A0D3K1T0"/>
<reference evidence="3" key="2">
    <citation type="submission" date="2024-10" db="UniProtKB">
        <authorList>
            <consortium name="EnsemblProtists"/>
        </authorList>
    </citation>
    <scope>IDENTIFICATION</scope>
</reference>
<keyword evidence="4" id="KW-1185">Reference proteome</keyword>
<feature type="compositionally biased region" description="Low complexity" evidence="1">
    <location>
        <begin position="15"/>
        <end position="28"/>
    </location>
</feature>
<dbReference type="KEGG" id="ehx:EMIHUDRAFT_456729"/>
<evidence type="ECO:0000313" key="3">
    <source>
        <dbReference type="EnsemblProtists" id="EOD29715"/>
    </source>
</evidence>